<accession>A0A7C9GKC2</accession>
<comment type="caution">
    <text evidence="4">The sequence shown here is derived from an EMBL/GenBank/DDBJ whole genome shotgun (WGS) entry which is preliminary data.</text>
</comment>
<feature type="transmembrane region" description="Helical" evidence="2">
    <location>
        <begin position="252"/>
        <end position="269"/>
    </location>
</feature>
<feature type="transmembrane region" description="Helical" evidence="2">
    <location>
        <begin position="222"/>
        <end position="240"/>
    </location>
</feature>
<keyword evidence="2" id="KW-1133">Transmembrane helix</keyword>
<feature type="domain" description="EamA" evidence="3">
    <location>
        <begin position="7"/>
        <end position="142"/>
    </location>
</feature>
<gene>
    <name evidence="4" type="ORF">GEA64_15480</name>
</gene>
<evidence type="ECO:0000313" key="5">
    <source>
        <dbReference type="Proteomes" id="UP000481739"/>
    </source>
</evidence>
<reference evidence="4 5" key="1">
    <citation type="journal article" date="2019" name="Nature">
        <title>A new antibiotic selectively kills Gram-negative pathogens.</title>
        <authorList>
            <person name="Imai Y."/>
            <person name="Meyer K.J."/>
            <person name="Iinishi A."/>
            <person name="Favre-Godal Q."/>
            <person name="Green R."/>
            <person name="Manuse S."/>
            <person name="Caboni M."/>
            <person name="Mori M."/>
            <person name="Niles S."/>
            <person name="Ghiglieri M."/>
            <person name="Honrao C."/>
            <person name="Ma X."/>
            <person name="Guo J.J."/>
            <person name="Makriyannis A."/>
            <person name="Linares-Otoya L."/>
            <person name="Boehringer N."/>
            <person name="Wuisan Z.G."/>
            <person name="Kaur H."/>
            <person name="Wu R."/>
            <person name="Mateus A."/>
            <person name="Typas A."/>
            <person name="Savitski M.M."/>
            <person name="Espinoza J.L."/>
            <person name="O'Rourke A."/>
            <person name="Nelson K.E."/>
            <person name="Hiller S."/>
            <person name="Noinaj N."/>
            <person name="Schaeberle T.F."/>
            <person name="D'Onofrio A."/>
            <person name="Lewis K."/>
        </authorList>
    </citation>
    <scope>NUCLEOTIDE SEQUENCE [LARGE SCALE GENOMIC DNA]</scope>
    <source>
        <strain evidence="4 5">HGB 1456</strain>
    </source>
</reference>
<feature type="transmembrane region" description="Helical" evidence="2">
    <location>
        <begin position="68"/>
        <end position="90"/>
    </location>
</feature>
<protein>
    <submittedName>
        <fullName evidence="4">EamA family transporter</fullName>
    </submittedName>
</protein>
<sequence length="312" mass="35151">MGVKMNKGILFVLTFDVLSAAQSVWLGSLLQGINVYNILFINFSIITIIFAILNYFHRDNQAVLNLRSVMNFLILNVATLGSWLFLYISLRYMEPALTAATLYGINPLATLIISVILLKQMRNLTPVKLLLSIFTIICMLLVGYTVSEGHSGLANVEHQQLILGFIMAILTGFCMATVNVVSKKIYDSGFTLYQLMSMRFFLLLIVSFYFSKELTIDLNTHLTAFMIIAIFGNVVPLFMLQKGIALISPVQVSYILLLTPLFVFAFQIFDSRLALSIYSLIAIISVVVISFIGLRIEKKQEEKTKQQLQQEE</sequence>
<dbReference type="EMBL" id="WHZZ01000005">
    <property type="protein sequence ID" value="MQL49276.1"/>
    <property type="molecule type" value="Genomic_DNA"/>
</dbReference>
<dbReference type="PANTHER" id="PTHR22911:SF137">
    <property type="entry name" value="SOLUTE CARRIER FAMILY 35 MEMBER G2-RELATED"/>
    <property type="match status" value="1"/>
</dbReference>
<organism evidence="4 5">
    <name type="scientific">Photorhabdus khanii</name>
    <dbReference type="NCBI Taxonomy" id="1004150"/>
    <lineage>
        <taxon>Bacteria</taxon>
        <taxon>Pseudomonadati</taxon>
        <taxon>Pseudomonadota</taxon>
        <taxon>Gammaproteobacteria</taxon>
        <taxon>Enterobacterales</taxon>
        <taxon>Morganellaceae</taxon>
        <taxon>Photorhabdus</taxon>
    </lineage>
</organism>
<dbReference type="Pfam" id="PF00892">
    <property type="entry name" value="EamA"/>
    <property type="match status" value="2"/>
</dbReference>
<evidence type="ECO:0000259" key="3">
    <source>
        <dbReference type="Pfam" id="PF00892"/>
    </source>
</evidence>
<feature type="transmembrane region" description="Helical" evidence="2">
    <location>
        <begin position="275"/>
        <end position="296"/>
    </location>
</feature>
<feature type="domain" description="EamA" evidence="3">
    <location>
        <begin position="163"/>
        <end position="288"/>
    </location>
</feature>
<feature type="transmembrane region" description="Helical" evidence="2">
    <location>
        <begin position="129"/>
        <end position="147"/>
    </location>
</feature>
<proteinExistence type="inferred from homology"/>
<dbReference type="AlphaFoldDB" id="A0A7C9GKC2"/>
<feature type="transmembrane region" description="Helical" evidence="2">
    <location>
        <begin position="36"/>
        <end position="56"/>
    </location>
</feature>
<evidence type="ECO:0000256" key="2">
    <source>
        <dbReference type="SAM" id="Phobius"/>
    </source>
</evidence>
<feature type="transmembrane region" description="Helical" evidence="2">
    <location>
        <begin position="96"/>
        <end position="117"/>
    </location>
</feature>
<dbReference type="GO" id="GO:0016020">
    <property type="term" value="C:membrane"/>
    <property type="evidence" value="ECO:0007669"/>
    <property type="project" value="InterPro"/>
</dbReference>
<feature type="transmembrane region" description="Helical" evidence="2">
    <location>
        <begin position="190"/>
        <end position="210"/>
    </location>
</feature>
<evidence type="ECO:0000256" key="1">
    <source>
        <dbReference type="ARBA" id="ARBA00007362"/>
    </source>
</evidence>
<evidence type="ECO:0000313" key="4">
    <source>
        <dbReference type="EMBL" id="MQL49276.1"/>
    </source>
</evidence>
<dbReference type="PANTHER" id="PTHR22911">
    <property type="entry name" value="ACYL-MALONYL CONDENSING ENZYME-RELATED"/>
    <property type="match status" value="1"/>
</dbReference>
<comment type="similarity">
    <text evidence="1">Belongs to the EamA transporter family.</text>
</comment>
<keyword evidence="2" id="KW-0472">Membrane</keyword>
<feature type="transmembrane region" description="Helical" evidence="2">
    <location>
        <begin position="159"/>
        <end position="178"/>
    </location>
</feature>
<keyword evidence="2" id="KW-0812">Transmembrane</keyword>
<name>A0A7C9GKC2_9GAMM</name>
<dbReference type="InterPro" id="IPR000620">
    <property type="entry name" value="EamA_dom"/>
</dbReference>
<dbReference type="Proteomes" id="UP000481739">
    <property type="component" value="Unassembled WGS sequence"/>
</dbReference>